<organism evidence="1 2">
    <name type="scientific">Weissella ceti</name>
    <dbReference type="NCBI Taxonomy" id="759620"/>
    <lineage>
        <taxon>Bacteria</taxon>
        <taxon>Bacillati</taxon>
        <taxon>Bacillota</taxon>
        <taxon>Bacilli</taxon>
        <taxon>Lactobacillales</taxon>
        <taxon>Lactobacillaceae</taxon>
        <taxon>Weissella</taxon>
    </lineage>
</organism>
<comment type="caution">
    <text evidence="1">The sequence shown here is derived from an EMBL/GenBank/DDBJ whole genome shotgun (WGS) entry which is preliminary data.</text>
</comment>
<keyword evidence="2" id="KW-1185">Reference proteome</keyword>
<reference evidence="1 2" key="1">
    <citation type="submission" date="2022-10" db="EMBL/GenBank/DDBJ databases">
        <title>Weissella fermenti sp. nov., isolated from fermented cabbage.</title>
        <authorList>
            <person name="Lee J.K."/>
            <person name="Baek J.H."/>
            <person name="Choi D.G."/>
            <person name="Kim J.M."/>
            <person name="Jeon C.O."/>
        </authorList>
    </citation>
    <scope>NUCLEOTIDE SEQUENCE [LARGE SCALE GENOMIC DNA]</scope>
    <source>
        <strain evidence="1 2">KACC 18534</strain>
    </source>
</reference>
<evidence type="ECO:0000313" key="1">
    <source>
        <dbReference type="EMBL" id="MCW0952949.1"/>
    </source>
</evidence>
<protein>
    <recommendedName>
        <fullName evidence="3">Helicase Helix-turn-helix domain-containing protein</fullName>
    </recommendedName>
</protein>
<evidence type="ECO:0000313" key="2">
    <source>
        <dbReference type="Proteomes" id="UP001526225"/>
    </source>
</evidence>
<proteinExistence type="predicted"/>
<dbReference type="EMBL" id="JAOZFE010000002">
    <property type="protein sequence ID" value="MCW0952949.1"/>
    <property type="molecule type" value="Genomic_DNA"/>
</dbReference>
<gene>
    <name evidence="1" type="ORF">OIT44_02540</name>
</gene>
<evidence type="ECO:0008006" key="3">
    <source>
        <dbReference type="Google" id="ProtNLM"/>
    </source>
</evidence>
<sequence>MNPHFLLELFSAQQPRRSRIIYAVLKNEMTVSAEYWALRYNILRFARVLPELTKKQFDQFIKQLVKQGALKEVDEGIYIRTAVGNDLWETYQREHYQLRYADVFVNYNVTNFAQVMLLTNQVISEWSYANKAYYPMQINQQQMAYVKMWFQQQDKATLVEAWTKAVSDFLKTLDEHEANQFIATWSGHDVIGLANSQLELPVTWTEWDSMMWQRDIYAKWLRHVETNDVAPLRALVDLVARLSGPLSKVQRSLAGLQAGYQEDVISQHQHLKLGTVREHFLTAAIWLPLSGFPYEQFLTDEVKRYFEETLTGSIDTWRFTMVRMTGDPYEFLVFRLYQIWLTKLEVEA</sequence>
<dbReference type="RefSeq" id="WP_213408238.1">
    <property type="nucleotide sequence ID" value="NZ_CP074441.1"/>
</dbReference>
<accession>A0ABT3E3G1</accession>
<dbReference type="Proteomes" id="UP001526225">
    <property type="component" value="Unassembled WGS sequence"/>
</dbReference>
<name>A0ABT3E3G1_9LACO</name>